<dbReference type="Pfam" id="PF11905">
    <property type="entry name" value="DUF3425"/>
    <property type="match status" value="1"/>
</dbReference>
<keyword evidence="3" id="KW-1185">Reference proteome</keyword>
<sequence length="236" mass="26874">MKEVWDLYKRSPKDDWTDIADPAERKRSRLNTVRKGSSKRASAAPTASSTQDDEDPSLSPFDPELCSLLLPDTELGIIPFSPPAPDTDTRFIVMHAMTPSSAFWSIGKMLELKCSQENGFNIGAVVASLPPSLRPTARQQTQPHSPYIDMMPWAGLRDRILTNISVINEIEFINDMLSENLKVWGSMPWDPMAWEFDGEMLRKWWFLMDEEIIQTTNFWRAQRGEQGLILGEITVQ</sequence>
<dbReference type="PANTHER" id="PTHR38116:SF9">
    <property type="entry name" value="BZIP DOMAIN-CONTAINING PROTEIN"/>
    <property type="match status" value="1"/>
</dbReference>
<dbReference type="PANTHER" id="PTHR38116">
    <property type="entry name" value="CHROMOSOME 7, WHOLE GENOME SHOTGUN SEQUENCE"/>
    <property type="match status" value="1"/>
</dbReference>
<dbReference type="Proteomes" id="UP001305779">
    <property type="component" value="Unassembled WGS sequence"/>
</dbReference>
<comment type="caution">
    <text evidence="2">The sequence shown here is derived from an EMBL/GenBank/DDBJ whole genome shotgun (WGS) entry which is preliminary data.</text>
</comment>
<name>A0ABR0EIR4_ZASCE</name>
<protein>
    <submittedName>
        <fullName evidence="2">Uncharacterized protein</fullName>
    </submittedName>
</protein>
<evidence type="ECO:0000313" key="2">
    <source>
        <dbReference type="EMBL" id="KAK4501407.1"/>
    </source>
</evidence>
<dbReference type="EMBL" id="JAXOVC010000005">
    <property type="protein sequence ID" value="KAK4501407.1"/>
    <property type="molecule type" value="Genomic_DNA"/>
</dbReference>
<evidence type="ECO:0000313" key="3">
    <source>
        <dbReference type="Proteomes" id="UP001305779"/>
    </source>
</evidence>
<gene>
    <name evidence="2" type="ORF">PRZ48_007216</name>
</gene>
<organism evidence="2 3">
    <name type="scientific">Zasmidium cellare</name>
    <name type="common">Wine cellar mold</name>
    <name type="synonym">Racodium cellare</name>
    <dbReference type="NCBI Taxonomy" id="395010"/>
    <lineage>
        <taxon>Eukaryota</taxon>
        <taxon>Fungi</taxon>
        <taxon>Dikarya</taxon>
        <taxon>Ascomycota</taxon>
        <taxon>Pezizomycotina</taxon>
        <taxon>Dothideomycetes</taxon>
        <taxon>Dothideomycetidae</taxon>
        <taxon>Mycosphaerellales</taxon>
        <taxon>Mycosphaerellaceae</taxon>
        <taxon>Zasmidium</taxon>
    </lineage>
</organism>
<dbReference type="InterPro" id="IPR021833">
    <property type="entry name" value="DUF3425"/>
</dbReference>
<proteinExistence type="predicted"/>
<accession>A0ABR0EIR4</accession>
<reference evidence="2 3" key="1">
    <citation type="journal article" date="2023" name="G3 (Bethesda)">
        <title>A chromosome-level genome assembly of Zasmidium syzygii isolated from banana leaves.</title>
        <authorList>
            <person name="van Westerhoven A.C."/>
            <person name="Mehrabi R."/>
            <person name="Talebi R."/>
            <person name="Steentjes M.B.F."/>
            <person name="Corcolon B."/>
            <person name="Chong P.A."/>
            <person name="Kema G.H.J."/>
            <person name="Seidl M.F."/>
        </authorList>
    </citation>
    <scope>NUCLEOTIDE SEQUENCE [LARGE SCALE GENOMIC DNA]</scope>
    <source>
        <strain evidence="2 3">P124</strain>
    </source>
</reference>
<evidence type="ECO:0000256" key="1">
    <source>
        <dbReference type="SAM" id="MobiDB-lite"/>
    </source>
</evidence>
<feature type="region of interest" description="Disordered" evidence="1">
    <location>
        <begin position="13"/>
        <end position="63"/>
    </location>
</feature>